<evidence type="ECO:0000313" key="2">
    <source>
        <dbReference type="EMBL" id="GGK53517.1"/>
    </source>
</evidence>
<comment type="caution">
    <text evidence="2">The sequence shown here is derived from an EMBL/GenBank/DDBJ whole genome shotgun (WGS) entry which is preliminary data.</text>
</comment>
<evidence type="ECO:0000313" key="3">
    <source>
        <dbReference type="Proteomes" id="UP000612956"/>
    </source>
</evidence>
<proteinExistence type="predicted"/>
<feature type="region of interest" description="Disordered" evidence="1">
    <location>
        <begin position="107"/>
        <end position="133"/>
    </location>
</feature>
<dbReference type="EMBL" id="BMMW01000002">
    <property type="protein sequence ID" value="GGK53517.1"/>
    <property type="molecule type" value="Genomic_DNA"/>
</dbReference>
<reference evidence="2" key="2">
    <citation type="submission" date="2020-09" db="EMBL/GenBank/DDBJ databases">
        <authorList>
            <person name="Sun Q."/>
            <person name="Zhou Y."/>
        </authorList>
    </citation>
    <scope>NUCLEOTIDE SEQUENCE</scope>
    <source>
        <strain evidence="2">CGMCC 4.7278</strain>
    </source>
</reference>
<accession>A0A917QIZ5</accession>
<sequence length="152" mass="16690">MLVEMIPVRRMAVTIVDVINVVIVRHRDMPAARTVLVVVGGVLHVRGDLTFVEVVAVFAVQVTVVDVINMVAVRNRDMPTTRAVRMGVFGVFSVCRCHSYLRSNRDEAQAPRTLRGSPVPITPGQGSDAGAESAHHRKVRQAFLFRQLVPGP</sequence>
<dbReference type="AlphaFoldDB" id="A0A917QIZ5"/>
<reference evidence="2" key="1">
    <citation type="journal article" date="2014" name="Int. J. Syst. Evol. Microbiol.">
        <title>Complete genome sequence of Corynebacterium casei LMG S-19264T (=DSM 44701T), isolated from a smear-ripened cheese.</title>
        <authorList>
            <consortium name="US DOE Joint Genome Institute (JGI-PGF)"/>
            <person name="Walter F."/>
            <person name="Albersmeier A."/>
            <person name="Kalinowski J."/>
            <person name="Ruckert C."/>
        </authorList>
    </citation>
    <scope>NUCLEOTIDE SEQUENCE</scope>
    <source>
        <strain evidence="2">CGMCC 4.7278</strain>
    </source>
</reference>
<dbReference type="Proteomes" id="UP000612956">
    <property type="component" value="Unassembled WGS sequence"/>
</dbReference>
<evidence type="ECO:0000256" key="1">
    <source>
        <dbReference type="SAM" id="MobiDB-lite"/>
    </source>
</evidence>
<name>A0A917QIZ5_9NOCA</name>
<protein>
    <submittedName>
        <fullName evidence="2">Uncharacterized protein</fullName>
    </submittedName>
</protein>
<gene>
    <name evidence="2" type="ORF">GCM10011591_26680</name>
</gene>
<organism evidence="2 3">
    <name type="scientific">Nocardia camponoti</name>
    <dbReference type="NCBI Taxonomy" id="1616106"/>
    <lineage>
        <taxon>Bacteria</taxon>
        <taxon>Bacillati</taxon>
        <taxon>Actinomycetota</taxon>
        <taxon>Actinomycetes</taxon>
        <taxon>Mycobacteriales</taxon>
        <taxon>Nocardiaceae</taxon>
        <taxon>Nocardia</taxon>
    </lineage>
</organism>
<keyword evidence="3" id="KW-1185">Reference proteome</keyword>